<dbReference type="Proteomes" id="UP001151760">
    <property type="component" value="Unassembled WGS sequence"/>
</dbReference>
<sequence>MLLNMDQLEKQLNNEEFQKIGSMAPFKVLETKFQMFIKSRIYLDDEYVMMTHNYFLQYTQLKIPKFHDTLIQHMESVKKSIDERALHKREYDTRVNERQMQTTKGKVDTCKALDASLVNTVSSGTELVEQDTISRSGNDAHAHDADIRLIYDEEPMAKVQLIANHNVFATRQPHTKQPEFNNDEEVDQNAKQCHDKLDVNNDLSKPLTTYYLPKGKESACAKPHHMIAPGSSRWVPTGKIFTSSTTKVDSEPTNGSNDDITNQYECKQTLDVSVGSKTLSWKPCQGVSSKLNLPDHRYKQRYCSLIPAESDSLPHAHAHAQTTKSDSKHQDSRIKKAQELKIKTFANSDIKDNSSKTKLQERLLESFQEDVKYKHVGQDTRSQDGKDDQD</sequence>
<feature type="region of interest" description="Disordered" evidence="1">
    <location>
        <begin position="313"/>
        <end position="335"/>
    </location>
</feature>
<protein>
    <submittedName>
        <fullName evidence="2">Uncharacterized protein</fullName>
    </submittedName>
</protein>
<evidence type="ECO:0000313" key="2">
    <source>
        <dbReference type="EMBL" id="GJU04111.1"/>
    </source>
</evidence>
<keyword evidence="3" id="KW-1185">Reference proteome</keyword>
<comment type="caution">
    <text evidence="2">The sequence shown here is derived from an EMBL/GenBank/DDBJ whole genome shotgun (WGS) entry which is preliminary data.</text>
</comment>
<reference evidence="2" key="2">
    <citation type="submission" date="2022-01" db="EMBL/GenBank/DDBJ databases">
        <authorList>
            <person name="Yamashiro T."/>
            <person name="Shiraishi A."/>
            <person name="Satake H."/>
            <person name="Nakayama K."/>
        </authorList>
    </citation>
    <scope>NUCLEOTIDE SEQUENCE</scope>
</reference>
<feature type="compositionally biased region" description="Basic and acidic residues" evidence="1">
    <location>
        <begin position="325"/>
        <end position="335"/>
    </location>
</feature>
<evidence type="ECO:0000313" key="3">
    <source>
        <dbReference type="Proteomes" id="UP001151760"/>
    </source>
</evidence>
<gene>
    <name evidence="2" type="ORF">Tco_1114449</name>
</gene>
<dbReference type="EMBL" id="BQNB010021218">
    <property type="protein sequence ID" value="GJU04111.1"/>
    <property type="molecule type" value="Genomic_DNA"/>
</dbReference>
<accession>A0ABQ5IVJ7</accession>
<organism evidence="2 3">
    <name type="scientific">Tanacetum coccineum</name>
    <dbReference type="NCBI Taxonomy" id="301880"/>
    <lineage>
        <taxon>Eukaryota</taxon>
        <taxon>Viridiplantae</taxon>
        <taxon>Streptophyta</taxon>
        <taxon>Embryophyta</taxon>
        <taxon>Tracheophyta</taxon>
        <taxon>Spermatophyta</taxon>
        <taxon>Magnoliopsida</taxon>
        <taxon>eudicotyledons</taxon>
        <taxon>Gunneridae</taxon>
        <taxon>Pentapetalae</taxon>
        <taxon>asterids</taxon>
        <taxon>campanulids</taxon>
        <taxon>Asterales</taxon>
        <taxon>Asteraceae</taxon>
        <taxon>Asteroideae</taxon>
        <taxon>Anthemideae</taxon>
        <taxon>Anthemidinae</taxon>
        <taxon>Tanacetum</taxon>
    </lineage>
</organism>
<name>A0ABQ5IVJ7_9ASTR</name>
<reference evidence="2" key="1">
    <citation type="journal article" date="2022" name="Int. J. Mol. Sci.">
        <title>Draft Genome of Tanacetum Coccineum: Genomic Comparison of Closely Related Tanacetum-Family Plants.</title>
        <authorList>
            <person name="Yamashiro T."/>
            <person name="Shiraishi A."/>
            <person name="Nakayama K."/>
            <person name="Satake H."/>
        </authorList>
    </citation>
    <scope>NUCLEOTIDE SEQUENCE</scope>
</reference>
<feature type="region of interest" description="Disordered" evidence="1">
    <location>
        <begin position="370"/>
        <end position="390"/>
    </location>
</feature>
<proteinExistence type="predicted"/>
<evidence type="ECO:0000256" key="1">
    <source>
        <dbReference type="SAM" id="MobiDB-lite"/>
    </source>
</evidence>